<evidence type="ECO:0000313" key="4">
    <source>
        <dbReference type="Proteomes" id="UP001272242"/>
    </source>
</evidence>
<gene>
    <name evidence="3" type="ORF">R5W23_003533</name>
</gene>
<protein>
    <recommendedName>
        <fullName evidence="5">Negative modulator of initiation of replication</fullName>
    </recommendedName>
</protein>
<evidence type="ECO:0000259" key="1">
    <source>
        <dbReference type="Pfam" id="PF03925"/>
    </source>
</evidence>
<evidence type="ECO:0008006" key="5">
    <source>
        <dbReference type="Google" id="ProtNLM"/>
    </source>
</evidence>
<keyword evidence="4" id="KW-1185">Reference proteome</keyword>
<dbReference type="InterPro" id="IPR013321">
    <property type="entry name" value="Arc_rbn_hlx_hlx"/>
</dbReference>
<feature type="domain" description="Replication modulator SeqA C-terminal DNA-binding" evidence="1">
    <location>
        <begin position="51"/>
        <end position="157"/>
    </location>
</feature>
<dbReference type="EMBL" id="JAXBLV010000207">
    <property type="protein sequence ID" value="MDY3562087.1"/>
    <property type="molecule type" value="Genomic_DNA"/>
</dbReference>
<evidence type="ECO:0000259" key="2">
    <source>
        <dbReference type="Pfam" id="PF17206"/>
    </source>
</evidence>
<dbReference type="Pfam" id="PF03925">
    <property type="entry name" value="SeqA"/>
    <property type="match status" value="1"/>
</dbReference>
<dbReference type="Gene3D" id="1.20.1380.10">
    <property type="entry name" value="Replication modulator SeqA, C-terminal DNA-binding domain"/>
    <property type="match status" value="1"/>
</dbReference>
<feature type="domain" description="Negative modulator of initiation of replication SeqA N-terminal" evidence="2">
    <location>
        <begin position="1"/>
        <end position="35"/>
    </location>
</feature>
<reference evidence="4" key="1">
    <citation type="journal article" date="2023" name="Mar. Drugs">
        <title>Gemmata algarum, a Novel Planctomycete Isolated from an Algal Mat, Displays Antimicrobial Activity.</title>
        <authorList>
            <person name="Kumar G."/>
            <person name="Kallscheuer N."/>
            <person name="Kashif M."/>
            <person name="Ahamad S."/>
            <person name="Jagadeeshwari U."/>
            <person name="Pannikurungottu S."/>
            <person name="Haufschild T."/>
            <person name="Kabuu M."/>
            <person name="Sasikala C."/>
            <person name="Jogler C."/>
            <person name="Ramana C."/>
        </authorList>
    </citation>
    <scope>NUCLEOTIDE SEQUENCE [LARGE SCALE GENOMIC DNA]</scope>
    <source>
        <strain evidence="4">JC673</strain>
    </source>
</reference>
<dbReference type="InterPro" id="IPR010985">
    <property type="entry name" value="Ribbon_hlx_hlx"/>
</dbReference>
<dbReference type="InterPro" id="IPR026577">
    <property type="entry name" value="SeqA_DNA-bd_C"/>
</dbReference>
<accession>A0ABU5F3D1</accession>
<dbReference type="SUPFAM" id="SSF82808">
    <property type="entry name" value="Replication modulator SeqA, C-terminal DNA-binding domain"/>
    <property type="match status" value="1"/>
</dbReference>
<dbReference type="InterPro" id="IPR036835">
    <property type="entry name" value="SeqA_DNA-bd_C_sf"/>
</dbReference>
<dbReference type="Proteomes" id="UP001272242">
    <property type="component" value="Unassembled WGS sequence"/>
</dbReference>
<dbReference type="RefSeq" id="WP_320688424.1">
    <property type="nucleotide sequence ID" value="NZ_JAXBLV010000207.1"/>
</dbReference>
<comment type="caution">
    <text evidence="3">The sequence shown here is derived from an EMBL/GenBank/DDBJ whole genome shotgun (WGS) entry which is preliminary data.</text>
</comment>
<dbReference type="Gene3D" id="1.10.1220.10">
    <property type="entry name" value="Met repressor-like"/>
    <property type="match status" value="1"/>
</dbReference>
<organism evidence="3 4">
    <name type="scientific">Gemmata algarum</name>
    <dbReference type="NCBI Taxonomy" id="2975278"/>
    <lineage>
        <taxon>Bacteria</taxon>
        <taxon>Pseudomonadati</taxon>
        <taxon>Planctomycetota</taxon>
        <taxon>Planctomycetia</taxon>
        <taxon>Gemmatales</taxon>
        <taxon>Gemmataceae</taxon>
        <taxon>Gemmata</taxon>
    </lineage>
</organism>
<proteinExistence type="predicted"/>
<dbReference type="InterPro" id="IPR033761">
    <property type="entry name" value="SeqA_N"/>
</dbReference>
<name>A0ABU5F3D1_9BACT</name>
<dbReference type="Pfam" id="PF17206">
    <property type="entry name" value="SeqA_N"/>
    <property type="match status" value="1"/>
</dbReference>
<evidence type="ECO:0000313" key="3">
    <source>
        <dbReference type="EMBL" id="MDY3562087.1"/>
    </source>
</evidence>
<sequence>MHKIDIDDEVYEHLLRATKRLGESANDVLRRELKIGKASVTTRQSQRDEEMLRYINSSQFRAIKTATKKYLAILIRACDKNEKGVAQLLELPGGRERVYFARKRSEIENTGKSTHPEQIPTGDIWVLTNMATDQKRSKLTDALGALGYGSDAITQACAALA</sequence>
<dbReference type="SUPFAM" id="SSF47598">
    <property type="entry name" value="Ribbon-helix-helix"/>
    <property type="match status" value="1"/>
</dbReference>